<dbReference type="RefSeq" id="WP_115856375.1">
    <property type="nucleotide sequence ID" value="NZ_CAJUZR010000005.1"/>
</dbReference>
<evidence type="ECO:0000256" key="3">
    <source>
        <dbReference type="ARBA" id="ARBA00022840"/>
    </source>
</evidence>
<evidence type="ECO:0000313" key="6">
    <source>
        <dbReference type="Proteomes" id="UP000256337"/>
    </source>
</evidence>
<dbReference type="GO" id="GO:0016787">
    <property type="term" value="F:hydrolase activity"/>
    <property type="evidence" value="ECO:0007669"/>
    <property type="project" value="UniProtKB-KW"/>
</dbReference>
<dbReference type="InterPro" id="IPR029000">
    <property type="entry name" value="Cyclophilin-like_dom_sf"/>
</dbReference>
<dbReference type="GO" id="GO:0005524">
    <property type="term" value="F:ATP binding"/>
    <property type="evidence" value="ECO:0007669"/>
    <property type="project" value="UniProtKB-KW"/>
</dbReference>
<evidence type="ECO:0000313" key="5">
    <source>
        <dbReference type="EMBL" id="REI24862.1"/>
    </source>
</evidence>
<evidence type="ECO:0000256" key="2">
    <source>
        <dbReference type="ARBA" id="ARBA00022801"/>
    </source>
</evidence>
<keyword evidence="1" id="KW-0547">Nucleotide-binding</keyword>
<evidence type="ECO:0000259" key="4">
    <source>
        <dbReference type="SMART" id="SM00797"/>
    </source>
</evidence>
<dbReference type="AlphaFoldDB" id="A0AAX1RY50"/>
<feature type="domain" description="Carboxyltransferase" evidence="4">
    <location>
        <begin position="24"/>
        <end position="316"/>
    </location>
</feature>
<dbReference type="InterPro" id="IPR003778">
    <property type="entry name" value="CT_A_B"/>
</dbReference>
<sequence>MTIIVEEGGLFSTFQDFGRKGYEHLGVIRSGALDMLAHEIANRLVGNDRNEATLEMTNQMARLRFTEPTLIALSGAQVIAHQEERQIRSNKLYLMNKGDVLTFDALRRGTRVYLAVAGGFELGEWLGSTSTDTNSKLGGHYGRTLKAGDELSMKRSYNARHHKLFANLEELKEIDWGVDGYALSFNYVSDVVHVIPGKGAEDFESSVLQGFIKEEYKVSSKANRMGIILEGTPVKAYYEDTPPHRSVKRGTIQVKKDGTPIVLLNDHYTLGSYPQIGTIASYHLSKIAQKRQGSKIKFQFIDIIQAEQNLVKYHKWRKQLFQGIEYRMQGEMLKS</sequence>
<dbReference type="Proteomes" id="UP000256337">
    <property type="component" value="Unassembled WGS sequence"/>
</dbReference>
<gene>
    <name evidence="5" type="ORF">DOS76_01320</name>
</gene>
<evidence type="ECO:0000256" key="1">
    <source>
        <dbReference type="ARBA" id="ARBA00022741"/>
    </source>
</evidence>
<keyword evidence="2 5" id="KW-0378">Hydrolase</keyword>
<keyword evidence="3" id="KW-0067">ATP-binding</keyword>
<accession>A0AAX1RY50</accession>
<dbReference type="NCBIfam" id="TIGR00724">
    <property type="entry name" value="urea_amlyse_rel"/>
    <property type="match status" value="1"/>
</dbReference>
<dbReference type="SMART" id="SM00797">
    <property type="entry name" value="AHS2"/>
    <property type="match status" value="1"/>
</dbReference>
<reference evidence="5 6" key="1">
    <citation type="journal article" date="2018" name="Vet. Microbiol.">
        <title>Characterisation of Staphylococcus felis isolated from cats using whole genome sequencing.</title>
        <authorList>
            <person name="Worthing K."/>
            <person name="Pang S."/>
            <person name="Trott D.J."/>
            <person name="Abraham S."/>
            <person name="Coombs G.W."/>
            <person name="Jordan D."/>
            <person name="McIntyre L."/>
            <person name="Davies M.R."/>
            <person name="Norris J."/>
        </authorList>
    </citation>
    <scope>NUCLEOTIDE SEQUENCE [LARGE SCALE GENOMIC DNA]</scope>
    <source>
        <strain evidence="5 6">F25</strain>
    </source>
</reference>
<name>A0AAX1RY50_9STAP</name>
<dbReference type="PANTHER" id="PTHR43309">
    <property type="entry name" value="5-OXOPROLINASE SUBUNIT C"/>
    <property type="match status" value="1"/>
</dbReference>
<dbReference type="Gene3D" id="2.40.100.10">
    <property type="entry name" value="Cyclophilin-like"/>
    <property type="match status" value="1"/>
</dbReference>
<comment type="caution">
    <text evidence="5">The sequence shown here is derived from an EMBL/GenBank/DDBJ whole genome shotgun (WGS) entry which is preliminary data.</text>
</comment>
<dbReference type="InterPro" id="IPR052708">
    <property type="entry name" value="PxpC"/>
</dbReference>
<proteinExistence type="predicted"/>
<dbReference type="EMBL" id="QKYD01000025">
    <property type="protein sequence ID" value="REI24862.1"/>
    <property type="molecule type" value="Genomic_DNA"/>
</dbReference>
<organism evidence="5 6">
    <name type="scientific">Staphylococcus felis</name>
    <dbReference type="NCBI Taxonomy" id="46127"/>
    <lineage>
        <taxon>Bacteria</taxon>
        <taxon>Bacillati</taxon>
        <taxon>Bacillota</taxon>
        <taxon>Bacilli</taxon>
        <taxon>Bacillales</taxon>
        <taxon>Staphylococcaceae</taxon>
        <taxon>Staphylococcus</taxon>
    </lineage>
</organism>
<dbReference type="PANTHER" id="PTHR43309:SF5">
    <property type="entry name" value="5-OXOPROLINASE SUBUNIT C"/>
    <property type="match status" value="1"/>
</dbReference>
<dbReference type="Pfam" id="PF02626">
    <property type="entry name" value="CT_A_B"/>
    <property type="match status" value="1"/>
</dbReference>
<dbReference type="SUPFAM" id="SSF50891">
    <property type="entry name" value="Cyclophilin-like"/>
    <property type="match status" value="1"/>
</dbReference>
<protein>
    <submittedName>
        <fullName evidence="5">Allophanate hydrolase subunit 2 family protein</fullName>
    </submittedName>
</protein>